<feature type="domain" description="Alpha-L-rhamnosidase C-terminal" evidence="1">
    <location>
        <begin position="22"/>
        <end position="93"/>
    </location>
</feature>
<reference evidence="4 5" key="1">
    <citation type="journal article" date="2014" name="Genome Announc.">
        <title>Draft Genome Sequence of Marine Flavobacterium Jejuia pallidilutea Strain 11shimoA1 and Pigmentation Mutants.</title>
        <authorList>
            <person name="Takatani N."/>
            <person name="Nakanishi M."/>
            <person name="Meirelles P."/>
            <person name="Mino S."/>
            <person name="Suda W."/>
            <person name="Oshima K."/>
            <person name="Hattori M."/>
            <person name="Ohkuma M."/>
            <person name="Hosokawa M."/>
            <person name="Miyashita K."/>
            <person name="Thompson F.L."/>
            <person name="Niwa A."/>
            <person name="Sawabe T."/>
            <person name="Sawabe T."/>
        </authorList>
    </citation>
    <scope>NUCLEOTIDE SEQUENCE [LARGE SCALE GENOMIC DNA]</scope>
    <source>
        <strain evidence="2 4">JCM 19301</strain>
        <strain evidence="3">JCM 19302</strain>
        <strain evidence="5">JCM19302</strain>
    </source>
</reference>
<name>A0A090W8Z4_9FLAO</name>
<dbReference type="EMBL" id="BBNR01000002">
    <property type="protein sequence ID" value="GAL65614.1"/>
    <property type="molecule type" value="Genomic_DNA"/>
</dbReference>
<sequence>MNSLNHYAYGAIGQWMYERIAGIAPLEAGYKVIRIAPKPRDPLTSASAELETPYGKVSSAWEVKDGTFTLNVTVPPNTRAKVIVPGAMEAVEDTEDVKTARTETGRIELLVQSGTYTFKSKL</sequence>
<dbReference type="eggNOG" id="COG3250">
    <property type="taxonomic scope" value="Bacteria"/>
</dbReference>
<dbReference type="InterPro" id="IPR035398">
    <property type="entry name" value="Bac_rhamnosid_C"/>
</dbReference>
<evidence type="ECO:0000313" key="3">
    <source>
        <dbReference type="EMBL" id="GAL72668.1"/>
    </source>
</evidence>
<keyword evidence="3" id="KW-0378">Hydrolase</keyword>
<gene>
    <name evidence="2" type="ORF">JCM19301_3299</name>
    <name evidence="3" type="ORF">JCM19302_2328</name>
</gene>
<dbReference type="Pfam" id="PF17390">
    <property type="entry name" value="Bac_rhamnosid_C"/>
    <property type="match status" value="1"/>
</dbReference>
<dbReference type="GO" id="GO:0030596">
    <property type="term" value="F:alpha-L-rhamnosidase activity"/>
    <property type="evidence" value="ECO:0007669"/>
    <property type="project" value="UniProtKB-EC"/>
</dbReference>
<accession>A0A090W8Z4</accession>
<dbReference type="PANTHER" id="PTHR33307">
    <property type="entry name" value="ALPHA-RHAMNOSIDASE (EUROFUNG)"/>
    <property type="match status" value="1"/>
</dbReference>
<comment type="caution">
    <text evidence="3">The sequence shown here is derived from an EMBL/GenBank/DDBJ whole genome shotgun (WGS) entry which is preliminary data.</text>
</comment>
<dbReference type="SUPFAM" id="SSF48208">
    <property type="entry name" value="Six-hairpin glycosidases"/>
    <property type="match status" value="1"/>
</dbReference>
<dbReference type="InterPro" id="IPR008928">
    <property type="entry name" value="6-hairpin_glycosidase_sf"/>
</dbReference>
<dbReference type="Proteomes" id="UP000029646">
    <property type="component" value="Unassembled WGS sequence"/>
</dbReference>
<dbReference type="Proteomes" id="UP000029641">
    <property type="component" value="Unassembled WGS sequence"/>
</dbReference>
<dbReference type="AlphaFoldDB" id="A0A090W8Z4"/>
<protein>
    <submittedName>
        <fullName evidence="3">Alfa-L-rhamnosidase</fullName>
        <ecNumber evidence="3">3.2.1.40</ecNumber>
    </submittedName>
</protein>
<dbReference type="RefSeq" id="WP_238566168.1">
    <property type="nucleotide sequence ID" value="NZ_BBNR01000002.1"/>
</dbReference>
<evidence type="ECO:0000313" key="4">
    <source>
        <dbReference type="Proteomes" id="UP000029641"/>
    </source>
</evidence>
<keyword evidence="3" id="KW-0326">Glycosidase</keyword>
<evidence type="ECO:0000313" key="5">
    <source>
        <dbReference type="Proteomes" id="UP000029646"/>
    </source>
</evidence>
<dbReference type="EC" id="3.2.1.40" evidence="3"/>
<dbReference type="InterPro" id="IPR016007">
    <property type="entry name" value="Alpha_rhamnosid"/>
</dbReference>
<dbReference type="EMBL" id="BBNS01000029">
    <property type="protein sequence ID" value="GAL72668.1"/>
    <property type="molecule type" value="Genomic_DNA"/>
</dbReference>
<dbReference type="Gene3D" id="2.60.420.10">
    <property type="entry name" value="Maltose phosphorylase, domain 3"/>
    <property type="match status" value="1"/>
</dbReference>
<evidence type="ECO:0000313" key="2">
    <source>
        <dbReference type="EMBL" id="GAL65614.1"/>
    </source>
</evidence>
<organism evidence="3 5">
    <name type="scientific">Jejuia pallidilutea</name>
    <dbReference type="NCBI Taxonomy" id="504487"/>
    <lineage>
        <taxon>Bacteria</taxon>
        <taxon>Pseudomonadati</taxon>
        <taxon>Bacteroidota</taxon>
        <taxon>Flavobacteriia</taxon>
        <taxon>Flavobacteriales</taxon>
        <taxon>Flavobacteriaceae</taxon>
        <taxon>Jejuia</taxon>
    </lineage>
</organism>
<evidence type="ECO:0000259" key="1">
    <source>
        <dbReference type="Pfam" id="PF17390"/>
    </source>
</evidence>
<proteinExistence type="predicted"/>
<dbReference type="GO" id="GO:0005975">
    <property type="term" value="P:carbohydrate metabolic process"/>
    <property type="evidence" value="ECO:0007669"/>
    <property type="project" value="InterPro"/>
</dbReference>
<dbReference type="PANTHER" id="PTHR33307:SF6">
    <property type="entry name" value="ALPHA-RHAMNOSIDASE (EUROFUNG)-RELATED"/>
    <property type="match status" value="1"/>
</dbReference>